<dbReference type="Pfam" id="PF25053">
    <property type="entry name" value="DUF7791"/>
    <property type="match status" value="1"/>
</dbReference>
<name>A0AAE8SXP0_9PEZI</name>
<dbReference type="Gene3D" id="3.40.50.720">
    <property type="entry name" value="NAD(P)-binding Rossmann-like Domain"/>
    <property type="match status" value="1"/>
</dbReference>
<dbReference type="InterPro" id="IPR056693">
    <property type="entry name" value="DUF7791"/>
</dbReference>
<dbReference type="Pfam" id="PF00106">
    <property type="entry name" value="adh_short"/>
    <property type="match status" value="1"/>
</dbReference>
<proteinExistence type="predicted"/>
<feature type="domain" description="DUF7791" evidence="3">
    <location>
        <begin position="736"/>
        <end position="793"/>
    </location>
</feature>
<dbReference type="Gene3D" id="3.40.50.300">
    <property type="entry name" value="P-loop containing nucleotide triphosphate hydrolases"/>
    <property type="match status" value="1"/>
</dbReference>
<evidence type="ECO:0000313" key="4">
    <source>
        <dbReference type="EMBL" id="SPO04142.1"/>
    </source>
</evidence>
<protein>
    <recommendedName>
        <fullName evidence="6">NACHT domain-containing protein</fullName>
    </recommendedName>
</protein>
<dbReference type="PANTHER" id="PTHR10039:SF5">
    <property type="entry name" value="NACHT DOMAIN-CONTAINING PROTEIN"/>
    <property type="match status" value="1"/>
</dbReference>
<accession>A0AAE8SXP0</accession>
<evidence type="ECO:0000259" key="3">
    <source>
        <dbReference type="Pfam" id="PF25053"/>
    </source>
</evidence>
<evidence type="ECO:0008006" key="6">
    <source>
        <dbReference type="Google" id="ProtNLM"/>
    </source>
</evidence>
<dbReference type="Pfam" id="PF24883">
    <property type="entry name" value="NPHP3_N"/>
    <property type="match status" value="1"/>
</dbReference>
<sequence length="1012" mass="111593">MASYSAPVDCNIDFNPANLAGKTAVVTGAALAKPMFEHCTQQVVFGDRNTNTGQKLAAELPGTKFVQCDVTKWEDQVRLFKEAAAFSPSGKIHHVIANAGITNSDDVFTFDGSDQGPQKPDLRIIDVNLYGALYTTKLALHYFISQNGTEASPNMDPFNTLSAVAAVVQLVDFGTRLLKTSVEVYKSPSGHTAKEVEVSTVLDDLTTLAERAREEIARPRPLIHGQEQDELLGPILANIDIIAKDFEGAMNTLLSKGIYKLYGGGGPKKKGIGGALISTLNASKTRDLTDRLEQMRTRVIYFSVHDIWVESRESRRREIEFGRKLDQLIATTERIEGGTHGEQDARKNTAEIPGDMHSRRLSTMEVQGVVHSLKFEAMQSRDEAIHGAFDKTLRWIMDTGPSPSGKPFFPDWLEEDTGEPFWITGKPGSGKSTLMKHILDDPQWTKRLEKWADGLPLCVMSYYAWIAGSKLQKAIEGLLRTILFQCLQRLPALASTVAPRRWAFMTTTGSDLLLPEWTIWELEESLDILLDECGKSIKIAVFVDGLDEFDTGPTDLLKLIQKLCLCTGVKVVVASREWQEFRDALHKNPMLRMQDLTAGDMSLFVDARFNSTEGYHDLSKAFPAEAAALKNEVVARANGVFLWLSLVVTSLVESLSDGATLSELHAAVNSLPSDIADLYNTIWSGISGRNITAASELVAIVMAATDDPLRFMVIWLGREGNIDDLGRKTRKPDGILDIVRRRVSSSTRGILEVLPSRTVDFLHRTARDWASKPDVWENICSHLSEEFDANLTITTGKALLRSTGTTGGIDKPDPTRAFKDGFFDDLLLYASKVKGSPLNTPKLIRILDFYRDGLQESTPKNEGIPGIPDALLGSRRRAPVSDPFMELAALFCVLPYLRAKVHRKPGLISRTATIFGPRDGIASESLLAFAVLGADPEFKSSIWYPGSQGSGADSVSLATRLKTVAFLLESGASGRQTWTDSERPNDRNPIMDEALLAEPWRGDSVWPACYHF</sequence>
<dbReference type="InterPro" id="IPR056884">
    <property type="entry name" value="NPHP3-like_N"/>
</dbReference>
<evidence type="ECO:0000256" key="1">
    <source>
        <dbReference type="ARBA" id="ARBA00022737"/>
    </source>
</evidence>
<keyword evidence="5" id="KW-1185">Reference proteome</keyword>
<dbReference type="InterPro" id="IPR027417">
    <property type="entry name" value="P-loop_NTPase"/>
</dbReference>
<dbReference type="InterPro" id="IPR002347">
    <property type="entry name" value="SDR_fam"/>
</dbReference>
<dbReference type="InterPro" id="IPR036291">
    <property type="entry name" value="NAD(P)-bd_dom_sf"/>
</dbReference>
<dbReference type="SUPFAM" id="SSF51735">
    <property type="entry name" value="NAD(P)-binding Rossmann-fold domains"/>
    <property type="match status" value="1"/>
</dbReference>
<keyword evidence="1" id="KW-0677">Repeat</keyword>
<evidence type="ECO:0000259" key="2">
    <source>
        <dbReference type="Pfam" id="PF24883"/>
    </source>
</evidence>
<dbReference type="SUPFAM" id="SSF52540">
    <property type="entry name" value="P-loop containing nucleoside triphosphate hydrolases"/>
    <property type="match status" value="1"/>
</dbReference>
<dbReference type="AlphaFoldDB" id="A0AAE8SXP0"/>
<dbReference type="PANTHER" id="PTHR10039">
    <property type="entry name" value="AMELOGENIN"/>
    <property type="match status" value="1"/>
</dbReference>
<evidence type="ECO:0000313" key="5">
    <source>
        <dbReference type="Proteomes" id="UP001187682"/>
    </source>
</evidence>
<gene>
    <name evidence="4" type="ORF">DNG_06825</name>
</gene>
<organism evidence="4 5">
    <name type="scientific">Cephalotrichum gorgonifer</name>
    <dbReference type="NCBI Taxonomy" id="2041049"/>
    <lineage>
        <taxon>Eukaryota</taxon>
        <taxon>Fungi</taxon>
        <taxon>Dikarya</taxon>
        <taxon>Ascomycota</taxon>
        <taxon>Pezizomycotina</taxon>
        <taxon>Sordariomycetes</taxon>
        <taxon>Hypocreomycetidae</taxon>
        <taxon>Microascales</taxon>
        <taxon>Microascaceae</taxon>
        <taxon>Cephalotrichum</taxon>
    </lineage>
</organism>
<dbReference type="EMBL" id="ONZQ02000009">
    <property type="protein sequence ID" value="SPO04142.1"/>
    <property type="molecule type" value="Genomic_DNA"/>
</dbReference>
<reference evidence="4" key="1">
    <citation type="submission" date="2018-03" db="EMBL/GenBank/DDBJ databases">
        <authorList>
            <person name="Guldener U."/>
        </authorList>
    </citation>
    <scope>NUCLEOTIDE SEQUENCE</scope>
</reference>
<comment type="caution">
    <text evidence="4">The sequence shown here is derived from an EMBL/GenBank/DDBJ whole genome shotgun (WGS) entry which is preliminary data.</text>
</comment>
<feature type="domain" description="Nephrocystin 3-like N-terminal" evidence="2">
    <location>
        <begin position="407"/>
        <end position="576"/>
    </location>
</feature>
<dbReference type="Proteomes" id="UP001187682">
    <property type="component" value="Unassembled WGS sequence"/>
</dbReference>